<feature type="domain" description="Bacterial bifunctional deaminase-reductase C-terminal" evidence="1">
    <location>
        <begin position="10"/>
        <end position="191"/>
    </location>
</feature>
<proteinExistence type="predicted"/>
<protein>
    <submittedName>
        <fullName evidence="2">Deaminase reductase</fullName>
    </submittedName>
</protein>
<dbReference type="EMBL" id="BOPG01000081">
    <property type="protein sequence ID" value="GIJ62663.1"/>
    <property type="molecule type" value="Genomic_DNA"/>
</dbReference>
<reference evidence="2" key="1">
    <citation type="submission" date="2021-01" db="EMBL/GenBank/DDBJ databases">
        <title>Whole genome shotgun sequence of Virgisporangium aurantiacum NBRC 16421.</title>
        <authorList>
            <person name="Komaki H."/>
            <person name="Tamura T."/>
        </authorList>
    </citation>
    <scope>NUCLEOTIDE SEQUENCE</scope>
    <source>
        <strain evidence="2">NBRC 16421</strain>
    </source>
</reference>
<keyword evidence="3" id="KW-1185">Reference proteome</keyword>
<dbReference type="Pfam" id="PF01872">
    <property type="entry name" value="RibD_C"/>
    <property type="match status" value="1"/>
</dbReference>
<dbReference type="GO" id="GO:0008703">
    <property type="term" value="F:5-amino-6-(5-phosphoribosylamino)uracil reductase activity"/>
    <property type="evidence" value="ECO:0007669"/>
    <property type="project" value="InterPro"/>
</dbReference>
<dbReference type="InterPro" id="IPR050765">
    <property type="entry name" value="Riboflavin_Biosynth_HTPR"/>
</dbReference>
<gene>
    <name evidence="2" type="ORF">Vau01_101790</name>
</gene>
<sequence>MVPGRFVYWMNVSLDLKIERAAGEEGGGDWLRIGEPLHHEFNARASALTLMVQGRTVYEIMETFWPAARDDDTLPGYLREYGEIWTSKPKVLVSRTRTDAQHNTRIVGRDGDAIGALARLRDETDGDIGVGGATLATQLLRAGLLDELLLFTHPVILGAGRPLFDDTDNTGEPADAELDLLEHGSFDQGVTLHRYGVRAHTTGEDT</sequence>
<dbReference type="InterPro" id="IPR002734">
    <property type="entry name" value="RibDG_C"/>
</dbReference>
<organism evidence="2 3">
    <name type="scientific">Virgisporangium aurantiacum</name>
    <dbReference type="NCBI Taxonomy" id="175570"/>
    <lineage>
        <taxon>Bacteria</taxon>
        <taxon>Bacillati</taxon>
        <taxon>Actinomycetota</taxon>
        <taxon>Actinomycetes</taxon>
        <taxon>Micromonosporales</taxon>
        <taxon>Micromonosporaceae</taxon>
        <taxon>Virgisporangium</taxon>
    </lineage>
</organism>
<evidence type="ECO:0000313" key="2">
    <source>
        <dbReference type="EMBL" id="GIJ62663.1"/>
    </source>
</evidence>
<dbReference type="Proteomes" id="UP000612585">
    <property type="component" value="Unassembled WGS sequence"/>
</dbReference>
<dbReference type="InterPro" id="IPR024072">
    <property type="entry name" value="DHFR-like_dom_sf"/>
</dbReference>
<dbReference type="SUPFAM" id="SSF53597">
    <property type="entry name" value="Dihydrofolate reductase-like"/>
    <property type="match status" value="1"/>
</dbReference>
<dbReference type="PANTHER" id="PTHR38011:SF11">
    <property type="entry name" value="2,5-DIAMINO-6-RIBOSYLAMINO-4(3H)-PYRIMIDINONE 5'-PHOSPHATE REDUCTASE"/>
    <property type="match status" value="1"/>
</dbReference>
<dbReference type="Gene3D" id="3.40.430.10">
    <property type="entry name" value="Dihydrofolate Reductase, subunit A"/>
    <property type="match status" value="1"/>
</dbReference>
<dbReference type="AlphaFoldDB" id="A0A8J3ZJL7"/>
<name>A0A8J3ZJL7_9ACTN</name>
<accession>A0A8J3ZJL7</accession>
<evidence type="ECO:0000259" key="1">
    <source>
        <dbReference type="Pfam" id="PF01872"/>
    </source>
</evidence>
<dbReference type="PANTHER" id="PTHR38011">
    <property type="entry name" value="DIHYDROFOLATE REDUCTASE FAMILY PROTEIN (AFU_ORTHOLOGUE AFUA_8G06820)"/>
    <property type="match status" value="1"/>
</dbReference>
<comment type="caution">
    <text evidence="2">The sequence shown here is derived from an EMBL/GenBank/DDBJ whole genome shotgun (WGS) entry which is preliminary data.</text>
</comment>
<dbReference type="GO" id="GO:0009231">
    <property type="term" value="P:riboflavin biosynthetic process"/>
    <property type="evidence" value="ECO:0007669"/>
    <property type="project" value="InterPro"/>
</dbReference>
<evidence type="ECO:0000313" key="3">
    <source>
        <dbReference type="Proteomes" id="UP000612585"/>
    </source>
</evidence>